<reference evidence="1" key="1">
    <citation type="submission" date="2018-02" db="EMBL/GenBank/DDBJ databases">
        <title>Rhizophora mucronata_Transcriptome.</title>
        <authorList>
            <person name="Meera S.P."/>
            <person name="Sreeshan A."/>
            <person name="Augustine A."/>
        </authorList>
    </citation>
    <scope>NUCLEOTIDE SEQUENCE</scope>
    <source>
        <tissue evidence="1">Leaf</tissue>
    </source>
</reference>
<evidence type="ECO:0000313" key="1">
    <source>
        <dbReference type="EMBL" id="MBX69770.1"/>
    </source>
</evidence>
<dbReference type="AlphaFoldDB" id="A0A2P2QRZ0"/>
<proteinExistence type="predicted"/>
<dbReference type="EMBL" id="GGEC01089286">
    <property type="protein sequence ID" value="MBX69770.1"/>
    <property type="molecule type" value="Transcribed_RNA"/>
</dbReference>
<protein>
    <submittedName>
        <fullName evidence="1">Uncharacterized protein</fullName>
    </submittedName>
</protein>
<name>A0A2P2QRZ0_RHIMU</name>
<organism evidence="1">
    <name type="scientific">Rhizophora mucronata</name>
    <name type="common">Asiatic mangrove</name>
    <dbReference type="NCBI Taxonomy" id="61149"/>
    <lineage>
        <taxon>Eukaryota</taxon>
        <taxon>Viridiplantae</taxon>
        <taxon>Streptophyta</taxon>
        <taxon>Embryophyta</taxon>
        <taxon>Tracheophyta</taxon>
        <taxon>Spermatophyta</taxon>
        <taxon>Magnoliopsida</taxon>
        <taxon>eudicotyledons</taxon>
        <taxon>Gunneridae</taxon>
        <taxon>Pentapetalae</taxon>
        <taxon>rosids</taxon>
        <taxon>fabids</taxon>
        <taxon>Malpighiales</taxon>
        <taxon>Rhizophoraceae</taxon>
        <taxon>Rhizophora</taxon>
    </lineage>
</organism>
<sequence>MLEDCECLDKQFCHLQFFNRCWFMDKDVCLWRYAYVHLADGQL</sequence>
<accession>A0A2P2QRZ0</accession>